<accession>A0A1H3ULP1</accession>
<dbReference type="GO" id="GO:0004725">
    <property type="term" value="F:protein tyrosine phosphatase activity"/>
    <property type="evidence" value="ECO:0007669"/>
    <property type="project" value="UniProtKB-UniRule"/>
</dbReference>
<evidence type="ECO:0000256" key="5">
    <source>
        <dbReference type="PIRNR" id="PIRNR016557"/>
    </source>
</evidence>
<gene>
    <name evidence="6" type="ORF">SAMN05421736_12328</name>
</gene>
<organism evidence="6 7">
    <name type="scientific">Evansella caseinilytica</name>
    <dbReference type="NCBI Taxonomy" id="1503961"/>
    <lineage>
        <taxon>Bacteria</taxon>
        <taxon>Bacillati</taxon>
        <taxon>Bacillota</taxon>
        <taxon>Bacilli</taxon>
        <taxon>Bacillales</taxon>
        <taxon>Bacillaceae</taxon>
        <taxon>Evansella</taxon>
    </lineage>
</organism>
<keyword evidence="7" id="KW-1185">Reference proteome</keyword>
<dbReference type="Gene3D" id="3.20.20.140">
    <property type="entry name" value="Metal-dependent hydrolases"/>
    <property type="match status" value="1"/>
</dbReference>
<dbReference type="STRING" id="1503961.SAMN05421736_12328"/>
<dbReference type="EC" id="3.1.3.48" evidence="5"/>
<dbReference type="PIRSF" id="PIRSF016557">
    <property type="entry name" value="Caps_synth_CpsB"/>
    <property type="match status" value="1"/>
</dbReference>
<dbReference type="AlphaFoldDB" id="A0A1H3ULP1"/>
<dbReference type="SUPFAM" id="SSF89550">
    <property type="entry name" value="PHP domain-like"/>
    <property type="match status" value="1"/>
</dbReference>
<evidence type="ECO:0000256" key="1">
    <source>
        <dbReference type="ARBA" id="ARBA00005750"/>
    </source>
</evidence>
<protein>
    <recommendedName>
        <fullName evidence="5">Tyrosine-protein phosphatase</fullName>
        <ecNumber evidence="5">3.1.3.48</ecNumber>
    </recommendedName>
</protein>
<evidence type="ECO:0000256" key="3">
    <source>
        <dbReference type="ARBA" id="ARBA00022912"/>
    </source>
</evidence>
<name>A0A1H3ULP1_9BACI</name>
<evidence type="ECO:0000313" key="7">
    <source>
        <dbReference type="Proteomes" id="UP000198935"/>
    </source>
</evidence>
<evidence type="ECO:0000256" key="2">
    <source>
        <dbReference type="ARBA" id="ARBA00022801"/>
    </source>
</evidence>
<keyword evidence="3 5" id="KW-0904">Protein phosphatase</keyword>
<dbReference type="PANTHER" id="PTHR39181">
    <property type="entry name" value="TYROSINE-PROTEIN PHOSPHATASE YWQE"/>
    <property type="match status" value="1"/>
</dbReference>
<dbReference type="GO" id="GO:0030145">
    <property type="term" value="F:manganese ion binding"/>
    <property type="evidence" value="ECO:0007669"/>
    <property type="project" value="UniProtKB-UniRule"/>
</dbReference>
<dbReference type="Pfam" id="PF19567">
    <property type="entry name" value="CpsB_CapC"/>
    <property type="match status" value="1"/>
</dbReference>
<dbReference type="PANTHER" id="PTHR39181:SF1">
    <property type="entry name" value="TYROSINE-PROTEIN PHOSPHATASE YWQE"/>
    <property type="match status" value="1"/>
</dbReference>
<reference evidence="7" key="1">
    <citation type="submission" date="2016-10" db="EMBL/GenBank/DDBJ databases">
        <authorList>
            <person name="Varghese N."/>
            <person name="Submissions S."/>
        </authorList>
    </citation>
    <scope>NUCLEOTIDE SEQUENCE [LARGE SCALE GENOMIC DNA]</scope>
    <source>
        <strain evidence="7">SP</strain>
    </source>
</reference>
<dbReference type="InterPro" id="IPR016667">
    <property type="entry name" value="Caps_polysacc_synth_CpsB/CapC"/>
</dbReference>
<dbReference type="EMBL" id="FNPI01000023">
    <property type="protein sequence ID" value="SDZ63324.1"/>
    <property type="molecule type" value="Genomic_DNA"/>
</dbReference>
<keyword evidence="2 5" id="KW-0378">Hydrolase</keyword>
<proteinExistence type="inferred from homology"/>
<evidence type="ECO:0000313" key="6">
    <source>
        <dbReference type="EMBL" id="SDZ63324.1"/>
    </source>
</evidence>
<comment type="similarity">
    <text evidence="1 5">Belongs to the metallo-dependent hydrolases superfamily. CpsB/CapC family.</text>
</comment>
<dbReference type="OrthoDB" id="9788539at2"/>
<dbReference type="Proteomes" id="UP000198935">
    <property type="component" value="Unassembled WGS sequence"/>
</dbReference>
<sequence length="257" mass="29619">MIDIHCHILPELDDGAKNINEAIEMAAVAVSEGIHTIIATPHHNNGAYYNPALQIRSSVAKMNDLLEYNNIDLKILPGQEIRIYGEILEDFGRNELLTLNDNSKYFLLELPYDHIPRYTSKLIYEAQLKGYLPIIVHPERNHEFYERPDLLYHFVKNGALTQITAGSITGQFGYKVKKFTEEIIKADLTHFLASDAHNLKTRSFHMQLALEVVERKTGAYYRELWQENAMLLLAGEHPYLEQPKKITRTHLFSFLRG</sequence>
<dbReference type="InterPro" id="IPR016195">
    <property type="entry name" value="Pol/histidinol_Pase-like"/>
</dbReference>
<evidence type="ECO:0000256" key="4">
    <source>
        <dbReference type="ARBA" id="ARBA00051722"/>
    </source>
</evidence>
<comment type="catalytic activity">
    <reaction evidence="4 5">
        <text>O-phospho-L-tyrosyl-[protein] + H2O = L-tyrosyl-[protein] + phosphate</text>
        <dbReference type="Rhea" id="RHEA:10684"/>
        <dbReference type="Rhea" id="RHEA-COMP:10136"/>
        <dbReference type="Rhea" id="RHEA-COMP:20101"/>
        <dbReference type="ChEBI" id="CHEBI:15377"/>
        <dbReference type="ChEBI" id="CHEBI:43474"/>
        <dbReference type="ChEBI" id="CHEBI:46858"/>
        <dbReference type="ChEBI" id="CHEBI:61978"/>
        <dbReference type="EC" id="3.1.3.48"/>
    </reaction>
</comment>